<feature type="signal peptide" evidence="2">
    <location>
        <begin position="1"/>
        <end position="24"/>
    </location>
</feature>
<dbReference type="EMBL" id="JN254142">
    <property type="protein sequence ID" value="AEK80955.1"/>
    <property type="molecule type" value="Genomic_DNA"/>
</dbReference>
<evidence type="ECO:0000313" key="4">
    <source>
        <dbReference type="EMBL" id="AEK80955.1"/>
    </source>
</evidence>
<evidence type="ECO:0000313" key="5">
    <source>
        <dbReference type="EMBL" id="AEK80956.1"/>
    </source>
</evidence>
<evidence type="ECO:0000313" key="3">
    <source>
        <dbReference type="EMBL" id="AEK80954.1"/>
    </source>
</evidence>
<dbReference type="EMBL" id="JN254143">
    <property type="protein sequence ID" value="AEK80956.1"/>
    <property type="molecule type" value="Genomic_DNA"/>
</dbReference>
<sequence>MHLSKLATLSSILVVSIAAKWGQAKTFESLPRTGVVVSTISFETSEEGGLFKAEEEAPGRLLRIQGKSDDDDNKDNDDDDSDDDNDDSNDDNDSSC</sequence>
<keyword evidence="2" id="KW-0732">Signal</keyword>
<dbReference type="OrthoDB" id="123815at2759"/>
<organism evidence="5">
    <name type="scientific">Phytophthora sojae</name>
    <name type="common">Soybean stem and root rot agent</name>
    <name type="synonym">Phytophthora megasperma f. sp. glycines</name>
    <dbReference type="NCBI Taxonomy" id="67593"/>
    <lineage>
        <taxon>Eukaryota</taxon>
        <taxon>Sar</taxon>
        <taxon>Stramenopiles</taxon>
        <taxon>Oomycota</taxon>
        <taxon>Peronosporomycetes</taxon>
        <taxon>Peronosporales</taxon>
        <taxon>Peronosporaceae</taxon>
        <taxon>Phytophthora</taxon>
    </lineage>
</organism>
<feature type="chain" id="PRO_5007653039" evidence="2">
    <location>
        <begin position="25"/>
        <end position="96"/>
    </location>
</feature>
<protein>
    <submittedName>
        <fullName evidence="5">Avh219</fullName>
    </submittedName>
</protein>
<evidence type="ECO:0000256" key="1">
    <source>
        <dbReference type="SAM" id="MobiDB-lite"/>
    </source>
</evidence>
<accession>E0W5P3</accession>
<dbReference type="AlphaFoldDB" id="E0W5P3"/>
<dbReference type="VEuPathDB" id="FungiDB:PHYSODRAFT_285142"/>
<feature type="region of interest" description="Disordered" evidence="1">
    <location>
        <begin position="47"/>
        <end position="96"/>
    </location>
</feature>
<evidence type="ECO:0000256" key="2">
    <source>
        <dbReference type="SAM" id="SignalP"/>
    </source>
</evidence>
<gene>
    <name evidence="5" type="primary">Avh</name>
</gene>
<reference evidence="5" key="1">
    <citation type="journal article" date="2011" name="Plant Cell">
        <title>Transcriptional programming and functional interactions within the Phytophthora sojae RXLR effector repertoire.</title>
        <authorList>
            <person name="Wang Q."/>
            <person name="Han C."/>
            <person name="Ferreira A.O."/>
            <person name="Yu X."/>
            <person name="Ye W."/>
            <person name="Tripathy S."/>
            <person name="Kale S.D."/>
            <person name="Gu B."/>
            <person name="Sheng Y."/>
            <person name="Sui Y."/>
            <person name="Wang X."/>
            <person name="Zhang Z."/>
            <person name="Cheng B."/>
            <person name="Dong S."/>
            <person name="Shan W."/>
            <person name="Zheng X."/>
            <person name="Dou D."/>
            <person name="Tyler B.M."/>
            <person name="Wang Y."/>
        </authorList>
    </citation>
    <scope>NUCLEOTIDE SEQUENCE</scope>
    <source>
        <strain evidence="3">P7064</strain>
        <strain evidence="4">P7074</strain>
        <strain evidence="5">P7076</strain>
    </source>
</reference>
<proteinExistence type="predicted"/>
<name>E0W5P3_PHYSO</name>
<dbReference type="RefSeq" id="XP_009521349.1">
    <property type="nucleotide sequence ID" value="XM_009523054.1"/>
</dbReference>
<dbReference type="KEGG" id="psoj:PHYSODRAFT_285142"/>
<feature type="compositionally biased region" description="Acidic residues" evidence="1">
    <location>
        <begin position="69"/>
        <end position="96"/>
    </location>
</feature>
<dbReference type="EMBL" id="JN254141">
    <property type="protein sequence ID" value="AEK80954.1"/>
    <property type="molecule type" value="Genomic_DNA"/>
</dbReference>